<dbReference type="InterPro" id="IPR017961">
    <property type="entry name" value="DNA_pol_Y-fam_little_finger"/>
</dbReference>
<dbReference type="PANTHER" id="PTHR35369:SF2">
    <property type="entry name" value="BLR3025 PROTEIN"/>
    <property type="match status" value="1"/>
</dbReference>
<comment type="caution">
    <text evidence="4">The sequence shown here is derived from an EMBL/GenBank/DDBJ whole genome shotgun (WGS) entry which is preliminary data.</text>
</comment>
<name>A0A7X9FQQ3_9DELT</name>
<dbReference type="GO" id="GO:0006281">
    <property type="term" value="P:DNA repair"/>
    <property type="evidence" value="ECO:0007669"/>
    <property type="project" value="InterPro"/>
</dbReference>
<evidence type="ECO:0000256" key="1">
    <source>
        <dbReference type="ARBA" id="ARBA00022763"/>
    </source>
</evidence>
<dbReference type="Proteomes" id="UP000524246">
    <property type="component" value="Unassembled WGS sequence"/>
</dbReference>
<feature type="domain" description="UmuC" evidence="2">
    <location>
        <begin position="16"/>
        <end position="151"/>
    </location>
</feature>
<reference evidence="4 5" key="1">
    <citation type="journal article" date="2020" name="Biotechnol. Biofuels">
        <title>New insights from the biogas microbiome by comprehensive genome-resolved metagenomics of nearly 1600 species originating from multiple anaerobic digesters.</title>
        <authorList>
            <person name="Campanaro S."/>
            <person name="Treu L."/>
            <person name="Rodriguez-R L.M."/>
            <person name="Kovalovszki A."/>
            <person name="Ziels R.M."/>
            <person name="Maus I."/>
            <person name="Zhu X."/>
            <person name="Kougias P.G."/>
            <person name="Basile A."/>
            <person name="Luo G."/>
            <person name="Schluter A."/>
            <person name="Konstantinidis K.T."/>
            <person name="Angelidaki I."/>
        </authorList>
    </citation>
    <scope>NUCLEOTIDE SEQUENCE [LARGE SCALE GENOMIC DNA]</scope>
    <source>
        <strain evidence="4">AS27yjCOA_65</strain>
    </source>
</reference>
<dbReference type="GO" id="GO:0003684">
    <property type="term" value="F:damaged DNA binding"/>
    <property type="evidence" value="ECO:0007669"/>
    <property type="project" value="InterPro"/>
</dbReference>
<keyword evidence="1" id="KW-0227">DNA damage</keyword>
<dbReference type="Pfam" id="PF00817">
    <property type="entry name" value="IMS"/>
    <property type="match status" value="1"/>
</dbReference>
<accession>A0A7X9FQQ3</accession>
<dbReference type="InterPro" id="IPR050356">
    <property type="entry name" value="SulA_CellDiv_inhibitor"/>
</dbReference>
<dbReference type="CDD" id="cd03468">
    <property type="entry name" value="PolY_like"/>
    <property type="match status" value="1"/>
</dbReference>
<evidence type="ECO:0000313" key="5">
    <source>
        <dbReference type="Proteomes" id="UP000524246"/>
    </source>
</evidence>
<proteinExistence type="predicted"/>
<dbReference type="PANTHER" id="PTHR35369">
    <property type="entry name" value="BLR3025 PROTEIN-RELATED"/>
    <property type="match status" value="1"/>
</dbReference>
<sequence length="506" mass="57882">MKNHGNTHTCVLLSAEEKQQAVVKRCCNHAAAQGVREGMSIALARAISPNSLILSFSPERDFKALYQLALQGFRYSPMSGIEQECWKAYIDKTLQKLPAHFWGLVFDITGTQKLYPNKVTFAEKILQKLDSSGIQARIAIAPSIGAAWALSRWGSNDITVTQRTSLKTTLAKLPIQSLRLESATCEILNSLGIYQIQDIEKLPRKSLGIRFGMQLLKRLDQAYGYMEEPFHIAVSRKSLAVKKVFETYLSDKEQVKRAVYILCEQLILKLYEQGKRAGLFRLIIEINRINESKIYETREASLHSASENISHIISIIEALIDSMRIWGNISAICLVALNIEAIRNVQANFSGDENEILSARHAAEFLDTMNARVGSKNIQRAVLHQSYIPERACVLEPLNQQTKNDEIVSSYPHFDRPPLLLPRPELLQVLSLLPDHPPSRMQWRGQAYKLSQGFGPERISAEWWNTYADNQLEERDYFKVQDEKGRWFWVFRLKTSQQWFMHGMWI</sequence>
<gene>
    <name evidence="4" type="ORF">GYA55_04540</name>
</gene>
<evidence type="ECO:0000313" key="4">
    <source>
        <dbReference type="EMBL" id="NMC62416.1"/>
    </source>
</evidence>
<evidence type="ECO:0000259" key="3">
    <source>
        <dbReference type="Pfam" id="PF11799"/>
    </source>
</evidence>
<dbReference type="InterPro" id="IPR001126">
    <property type="entry name" value="UmuC"/>
</dbReference>
<dbReference type="SUPFAM" id="SSF56672">
    <property type="entry name" value="DNA/RNA polymerases"/>
    <property type="match status" value="1"/>
</dbReference>
<dbReference type="InterPro" id="IPR043502">
    <property type="entry name" value="DNA/RNA_pol_sf"/>
</dbReference>
<evidence type="ECO:0000259" key="2">
    <source>
        <dbReference type="Pfam" id="PF00817"/>
    </source>
</evidence>
<dbReference type="Pfam" id="PF11799">
    <property type="entry name" value="IMS_C"/>
    <property type="match status" value="1"/>
</dbReference>
<dbReference type="EMBL" id="JAAZON010000188">
    <property type="protein sequence ID" value="NMC62416.1"/>
    <property type="molecule type" value="Genomic_DNA"/>
</dbReference>
<dbReference type="AlphaFoldDB" id="A0A7X9FQQ3"/>
<protein>
    <submittedName>
        <fullName evidence="4">DNA polymerase Y family protein</fullName>
    </submittedName>
</protein>
<feature type="domain" description="DNA polymerase Y-family little finger" evidence="3">
    <location>
        <begin position="236"/>
        <end position="339"/>
    </location>
</feature>
<organism evidence="4 5">
    <name type="scientific">SAR324 cluster bacterium</name>
    <dbReference type="NCBI Taxonomy" id="2024889"/>
    <lineage>
        <taxon>Bacteria</taxon>
        <taxon>Deltaproteobacteria</taxon>
        <taxon>SAR324 cluster</taxon>
    </lineage>
</organism>